<reference evidence="9 10" key="1">
    <citation type="submission" date="2021-01" db="EMBL/GenBank/DDBJ databases">
        <title>Genomic Encyclopedia of Type Strains, Phase IV (KMG-IV): sequencing the most valuable type-strain genomes for metagenomic binning, comparative biology and taxonomic classification.</title>
        <authorList>
            <person name="Goeker M."/>
        </authorList>
    </citation>
    <scope>NUCLEOTIDE SEQUENCE [LARGE SCALE GENOMIC DNA]</scope>
    <source>
        <strain evidence="9 10">DSM 25540</strain>
    </source>
</reference>
<feature type="transmembrane region" description="Helical" evidence="8">
    <location>
        <begin position="15"/>
        <end position="37"/>
    </location>
</feature>
<protein>
    <submittedName>
        <fullName evidence="9">Spore germination protein KB</fullName>
    </submittedName>
</protein>
<evidence type="ECO:0000256" key="3">
    <source>
        <dbReference type="ARBA" id="ARBA00022448"/>
    </source>
</evidence>
<dbReference type="RefSeq" id="WP_204695811.1">
    <property type="nucleotide sequence ID" value="NZ_JAFBEC010000002.1"/>
</dbReference>
<accession>A0ABS2P8J2</accession>
<sequence length="346" mass="39354">MSLPYNIAPDVGQEIWWIPLVGCFIGYLLIVVVSYLFKTLPDYDLITSLKNSFGSKACMILAVLFLFQPVSLLVSHLNYFGLFINNTLLDGTPHIVVLILLMIIIVYATISGFTTIVTTSTLVGPFVLLLIILTLLAFVRDIEFDKFLPMFQYPYDHYVNSVGFYLIKSVIDNILILFYLYPRHASNFKGTIKGIKIGYLLSVIILALLNFFTINSLGPKLTSMEVFPAFRTMQNSGMLSDAFALKSSLFVIWYFTMFFSLCVYKHVISDVLRSINVKPSKTLQIITGAIIVVVAAYYTANTIEEIEFYRSWSIYISIASFALFFILLLHMKLKNRNIEYGVTNHR</sequence>
<dbReference type="InterPro" id="IPR004761">
    <property type="entry name" value="Spore_GerAB"/>
</dbReference>
<gene>
    <name evidence="9" type="ORF">JOD17_000824</name>
</gene>
<comment type="similarity">
    <text evidence="2">Belongs to the amino acid-polyamine-organocation (APC) superfamily. Spore germination protein (SGP) (TC 2.A.3.9) family.</text>
</comment>
<name>A0ABS2P8J2_9BACL</name>
<evidence type="ECO:0000256" key="4">
    <source>
        <dbReference type="ARBA" id="ARBA00022544"/>
    </source>
</evidence>
<keyword evidence="6 8" id="KW-1133">Transmembrane helix</keyword>
<feature type="transmembrane region" description="Helical" evidence="8">
    <location>
        <begin position="58"/>
        <end position="79"/>
    </location>
</feature>
<keyword evidence="3" id="KW-0813">Transport</keyword>
<dbReference type="PANTHER" id="PTHR34975:SF2">
    <property type="entry name" value="SPORE GERMINATION PROTEIN A2"/>
    <property type="match status" value="1"/>
</dbReference>
<evidence type="ECO:0000256" key="6">
    <source>
        <dbReference type="ARBA" id="ARBA00022989"/>
    </source>
</evidence>
<feature type="transmembrane region" description="Helical" evidence="8">
    <location>
        <begin position="194"/>
        <end position="214"/>
    </location>
</feature>
<organism evidence="9 10">
    <name type="scientific">Geomicrobium sediminis</name>
    <dbReference type="NCBI Taxonomy" id="1347788"/>
    <lineage>
        <taxon>Bacteria</taxon>
        <taxon>Bacillati</taxon>
        <taxon>Bacillota</taxon>
        <taxon>Bacilli</taxon>
        <taxon>Bacillales</taxon>
        <taxon>Geomicrobium</taxon>
    </lineage>
</organism>
<evidence type="ECO:0000313" key="9">
    <source>
        <dbReference type="EMBL" id="MBM7631732.1"/>
    </source>
</evidence>
<keyword evidence="5 8" id="KW-0812">Transmembrane</keyword>
<evidence type="ECO:0000256" key="7">
    <source>
        <dbReference type="ARBA" id="ARBA00023136"/>
    </source>
</evidence>
<keyword evidence="7 8" id="KW-0472">Membrane</keyword>
<feature type="transmembrane region" description="Helical" evidence="8">
    <location>
        <begin position="91"/>
        <end position="110"/>
    </location>
</feature>
<feature type="transmembrane region" description="Helical" evidence="8">
    <location>
        <begin position="243"/>
        <end position="263"/>
    </location>
</feature>
<evidence type="ECO:0000256" key="1">
    <source>
        <dbReference type="ARBA" id="ARBA00004141"/>
    </source>
</evidence>
<dbReference type="EMBL" id="JAFBEC010000002">
    <property type="protein sequence ID" value="MBM7631732.1"/>
    <property type="molecule type" value="Genomic_DNA"/>
</dbReference>
<feature type="transmembrane region" description="Helical" evidence="8">
    <location>
        <begin position="283"/>
        <end position="300"/>
    </location>
</feature>
<evidence type="ECO:0000313" key="10">
    <source>
        <dbReference type="Proteomes" id="UP000741863"/>
    </source>
</evidence>
<evidence type="ECO:0000256" key="5">
    <source>
        <dbReference type="ARBA" id="ARBA00022692"/>
    </source>
</evidence>
<feature type="transmembrane region" description="Helical" evidence="8">
    <location>
        <begin position="122"/>
        <end position="142"/>
    </location>
</feature>
<comment type="subcellular location">
    <subcellularLocation>
        <location evidence="1">Membrane</location>
        <topology evidence="1">Multi-pass membrane protein</topology>
    </subcellularLocation>
</comment>
<keyword evidence="10" id="KW-1185">Reference proteome</keyword>
<dbReference type="Proteomes" id="UP000741863">
    <property type="component" value="Unassembled WGS sequence"/>
</dbReference>
<dbReference type="PANTHER" id="PTHR34975">
    <property type="entry name" value="SPORE GERMINATION PROTEIN A2"/>
    <property type="match status" value="1"/>
</dbReference>
<feature type="transmembrane region" description="Helical" evidence="8">
    <location>
        <begin position="312"/>
        <end position="329"/>
    </location>
</feature>
<feature type="transmembrane region" description="Helical" evidence="8">
    <location>
        <begin position="162"/>
        <end position="182"/>
    </location>
</feature>
<evidence type="ECO:0000256" key="2">
    <source>
        <dbReference type="ARBA" id="ARBA00007998"/>
    </source>
</evidence>
<evidence type="ECO:0000256" key="8">
    <source>
        <dbReference type="SAM" id="Phobius"/>
    </source>
</evidence>
<proteinExistence type="inferred from homology"/>
<keyword evidence="4" id="KW-0309">Germination</keyword>
<dbReference type="Pfam" id="PF03845">
    <property type="entry name" value="Spore_permease"/>
    <property type="match status" value="1"/>
</dbReference>
<comment type="caution">
    <text evidence="9">The sequence shown here is derived from an EMBL/GenBank/DDBJ whole genome shotgun (WGS) entry which is preliminary data.</text>
</comment>